<evidence type="ECO:0000256" key="1">
    <source>
        <dbReference type="SAM" id="MobiDB-lite"/>
    </source>
</evidence>
<sequence length="326" mass="36256">MQLPPVPEPRDLLPPLLACLPTTFLSPQPPPALLPLLAPTLRQRVTYLTSNSSNQDGWVTLLNWDRDQAAKLPSLVEHLDLEPHPVSGEVEIADVRAVKYRRLDDETLQTRLEVEQFELLPIYVWVENDEHGQTGPGWKLTELKSLEDIEDGSDWHDEAANANAAYTPNAQPERVASAQPQEAHGNDYGNDDDYWAAYDRTPGQTPALEQATRSQAQTSSAGAEDDYYARYGSEVQPALDAHDPDEESIQSTLDTRRGRSAPPVEDERPAWQKALYPHVAKAHDSAVANSLSHSLHSELNMPRPISPASSARSVERACFDLRRPQV</sequence>
<dbReference type="EMBL" id="CP051140">
    <property type="protein sequence ID" value="QIW98222.1"/>
    <property type="molecule type" value="Genomic_DNA"/>
</dbReference>
<feature type="region of interest" description="Disordered" evidence="1">
    <location>
        <begin position="236"/>
        <end position="270"/>
    </location>
</feature>
<reference evidence="2 3" key="1">
    <citation type="journal article" date="2016" name="Sci. Rep.">
        <title>Peltaster fructicola genome reveals evolution from an invasive phytopathogen to an ectophytic parasite.</title>
        <authorList>
            <person name="Xu C."/>
            <person name="Chen H."/>
            <person name="Gleason M.L."/>
            <person name="Xu J.R."/>
            <person name="Liu H."/>
            <person name="Zhang R."/>
            <person name="Sun G."/>
        </authorList>
    </citation>
    <scope>NUCLEOTIDE SEQUENCE [LARGE SCALE GENOMIC DNA]</scope>
    <source>
        <strain evidence="2 3">LNHT1506</strain>
    </source>
</reference>
<proteinExistence type="predicted"/>
<keyword evidence="3" id="KW-1185">Reference proteome</keyword>
<evidence type="ECO:0000313" key="3">
    <source>
        <dbReference type="Proteomes" id="UP000503462"/>
    </source>
</evidence>
<feature type="region of interest" description="Disordered" evidence="1">
    <location>
        <begin position="168"/>
        <end position="200"/>
    </location>
</feature>
<dbReference type="AlphaFoldDB" id="A0A6H0XU24"/>
<organism evidence="2 3">
    <name type="scientific">Peltaster fructicola</name>
    <dbReference type="NCBI Taxonomy" id="286661"/>
    <lineage>
        <taxon>Eukaryota</taxon>
        <taxon>Fungi</taxon>
        <taxon>Dikarya</taxon>
        <taxon>Ascomycota</taxon>
        <taxon>Pezizomycotina</taxon>
        <taxon>Dothideomycetes</taxon>
        <taxon>Dothideomycetes incertae sedis</taxon>
        <taxon>Peltaster</taxon>
    </lineage>
</organism>
<evidence type="ECO:0000313" key="2">
    <source>
        <dbReference type="EMBL" id="QIW98222.1"/>
    </source>
</evidence>
<dbReference type="OrthoDB" id="5578001at2759"/>
<dbReference type="Proteomes" id="UP000503462">
    <property type="component" value="Chromosome 2"/>
</dbReference>
<name>A0A6H0XU24_9PEZI</name>
<accession>A0A6H0XU24</accession>
<gene>
    <name evidence="2" type="ORF">AMS68_003740</name>
</gene>
<protein>
    <submittedName>
        <fullName evidence="2">Uncharacterized protein</fullName>
    </submittedName>
</protein>